<keyword evidence="1" id="KW-0732">Signal</keyword>
<gene>
    <name evidence="3" type="ORF">E4O92_14925</name>
</gene>
<accession>A0A4Y9SX18</accession>
<reference evidence="3 4" key="1">
    <citation type="submission" date="2019-03" db="EMBL/GenBank/DDBJ databases">
        <title>Draft genome of Massilia hortus sp. nov., a novel bacterial species of the Oxalobacteraceae family.</title>
        <authorList>
            <person name="Peta V."/>
            <person name="Raths R."/>
            <person name="Bucking H."/>
        </authorList>
    </citation>
    <scope>NUCLEOTIDE SEQUENCE [LARGE SCALE GENOMIC DNA]</scope>
    <source>
        <strain evidence="3 4">ONC3</strain>
    </source>
</reference>
<dbReference type="Proteomes" id="UP000297258">
    <property type="component" value="Unassembled WGS sequence"/>
</dbReference>
<dbReference type="NCBIfam" id="TIGR02595">
    <property type="entry name" value="PEP_CTERM"/>
    <property type="match status" value="1"/>
</dbReference>
<dbReference type="RefSeq" id="WP_135190529.1">
    <property type="nucleotide sequence ID" value="NZ_SPUM01000102.1"/>
</dbReference>
<feature type="domain" description="Ice-binding protein C-terminal" evidence="2">
    <location>
        <begin position="184"/>
        <end position="208"/>
    </location>
</feature>
<keyword evidence="4" id="KW-1185">Reference proteome</keyword>
<feature type="signal peptide" evidence="1">
    <location>
        <begin position="1"/>
        <end position="25"/>
    </location>
</feature>
<proteinExistence type="predicted"/>
<evidence type="ECO:0000256" key="1">
    <source>
        <dbReference type="SAM" id="SignalP"/>
    </source>
</evidence>
<comment type="caution">
    <text evidence="3">The sequence shown here is derived from an EMBL/GenBank/DDBJ whole genome shotgun (WGS) entry which is preliminary data.</text>
</comment>
<dbReference type="InterPro" id="IPR013424">
    <property type="entry name" value="Ice-binding_C"/>
</dbReference>
<dbReference type="Pfam" id="PF07589">
    <property type="entry name" value="PEP-CTERM"/>
    <property type="match status" value="1"/>
</dbReference>
<dbReference type="EMBL" id="SPUM01000102">
    <property type="protein sequence ID" value="TFW30999.1"/>
    <property type="molecule type" value="Genomic_DNA"/>
</dbReference>
<dbReference type="OrthoDB" id="8565395at2"/>
<name>A0A4Y9SX18_9BURK</name>
<evidence type="ECO:0000259" key="2">
    <source>
        <dbReference type="Pfam" id="PF07589"/>
    </source>
</evidence>
<feature type="chain" id="PRO_5021372060" evidence="1">
    <location>
        <begin position="26"/>
        <end position="209"/>
    </location>
</feature>
<sequence>MNTQLLSLKSLALAAMLLAATAAQADITIYTSQSAFNSAVTAPGVDTYNDLSIMYYDSPMSRMAGAYSYTVSSENGLYGAGVPGDRWLSNNSLFDPIVFSGFSGGVTAFGGNFFGTDVNGQFTPNTSVTLTAMDGTTATYTLDNTTTGSFLGFTSDAPLQSVTLTSLGTYWPTANNVTLAMAAPVPEPGTYSLMLAGITLLGFAARRRR</sequence>
<evidence type="ECO:0000313" key="3">
    <source>
        <dbReference type="EMBL" id="TFW30999.1"/>
    </source>
</evidence>
<evidence type="ECO:0000313" key="4">
    <source>
        <dbReference type="Proteomes" id="UP000297258"/>
    </source>
</evidence>
<organism evidence="3 4">
    <name type="scientific">Massilia horti</name>
    <dbReference type="NCBI Taxonomy" id="2562153"/>
    <lineage>
        <taxon>Bacteria</taxon>
        <taxon>Pseudomonadati</taxon>
        <taxon>Pseudomonadota</taxon>
        <taxon>Betaproteobacteria</taxon>
        <taxon>Burkholderiales</taxon>
        <taxon>Oxalobacteraceae</taxon>
        <taxon>Telluria group</taxon>
        <taxon>Massilia</taxon>
    </lineage>
</organism>
<protein>
    <submittedName>
        <fullName evidence="3">PEP-CTERM sorting domain-containing protein</fullName>
    </submittedName>
</protein>
<dbReference type="AlphaFoldDB" id="A0A4Y9SX18"/>